<dbReference type="EMBL" id="CAMXCT030000202">
    <property type="protein sequence ID" value="CAL4762725.1"/>
    <property type="molecule type" value="Genomic_DNA"/>
</dbReference>
<feature type="transmembrane region" description="Helical" evidence="2">
    <location>
        <begin position="145"/>
        <end position="164"/>
    </location>
</feature>
<evidence type="ECO:0000256" key="1">
    <source>
        <dbReference type="SAM" id="MobiDB-lite"/>
    </source>
</evidence>
<keyword evidence="2" id="KW-0472">Membrane</keyword>
<feature type="transmembrane region" description="Helical" evidence="2">
    <location>
        <begin position="211"/>
        <end position="231"/>
    </location>
</feature>
<dbReference type="EMBL" id="CAMXCT010000202">
    <property type="protein sequence ID" value="CAI3975413.1"/>
    <property type="molecule type" value="Genomic_DNA"/>
</dbReference>
<gene>
    <name evidence="3" type="ORF">C1SCF055_LOCUS3743</name>
</gene>
<keyword evidence="2" id="KW-1133">Transmembrane helix</keyword>
<feature type="transmembrane region" description="Helical" evidence="2">
    <location>
        <begin position="237"/>
        <end position="261"/>
    </location>
</feature>
<feature type="transmembrane region" description="Helical" evidence="2">
    <location>
        <begin position="60"/>
        <end position="77"/>
    </location>
</feature>
<evidence type="ECO:0000313" key="3">
    <source>
        <dbReference type="EMBL" id="CAI3975413.1"/>
    </source>
</evidence>
<name>A0A9P1BN45_9DINO</name>
<feature type="compositionally biased region" description="Basic and acidic residues" evidence="1">
    <location>
        <begin position="890"/>
        <end position="910"/>
    </location>
</feature>
<feature type="transmembrane region" description="Helical" evidence="2">
    <location>
        <begin position="113"/>
        <end position="133"/>
    </location>
</feature>
<dbReference type="AlphaFoldDB" id="A0A9P1BN45"/>
<feature type="compositionally biased region" description="Basic and acidic residues" evidence="1">
    <location>
        <begin position="818"/>
        <end position="833"/>
    </location>
</feature>
<keyword evidence="5" id="KW-1185">Reference proteome</keyword>
<accession>A0A9P1BN45</accession>
<sequence>MAVAGYGLRLTTYGRLSTTPDDEARNLATPQTRREARNAHFHSIHRILGRIVEIITSQECKLHLVCVVLAFAVSVVVKNLQVINDPPHPEIFQKWLPWWCGPGLAPEALVWSAWTQAIILPLLGALGTASFILRLGRSKNFGMEMISISASLNIFYLLSLGGSYGLAEVPPTEERQRGVIEGSWSIHVGLLMLTFMKLILLGWWMAALSSCAMWSFWWWLRLLPALLKLGWTPWIGAIWIGSWSFLILATGLQAWALWAAAEEASKFGEIRKNWAEQVDREVFFLRCAAVLSIWDSVSMPLAGHFVVPKVGFAWYHALDAFFMLVTMHVLGYEAGTLEDIGDMARLQGKRIAFPGKVNPEAKDCIVSFPGKYSKEWDDAVKEAQGQSSLCSLACVFLTDKQSGLGDHVEDPEGCGSCFCQALYGNVDPAAYLSAVEEDLTEQKFLFQKSDAEAMGQVLLIRQAENDASWTARKKEALLKAAAKCKENRYRAPWGCRWFADWKENVDKAGQQGQKFHVFYFEGKRGCGKMAWEDLKDETKLQEVRDSTGLGKSQTAEVAWLDRLRIPYEEHDVGCDRAGCDFCGRKCTAAVLQNFFSQGLVDFRHGTLPWNMVPGVMARSARGDKCSLCGMDRACDLDATAEAARHNAHHDVDEVPRDPMLSELGHAQAASLRSVPFVSAGCELLVVPRHSDGLGRLRELPMCRTVLTPLHSESALGDPWKAGGSPEVVESEESERLDETLRLRSEIVRIKAQGEKLEGVQDALKASKQPMEYCGSIKKQDPAAQGSLAGGKYRNITPRTMDVETAMLYGQRLKSAAKKGKDDMKKEQDRQKKELNAVRQAMAKAAGQLHVMVHELLLPQPAQRVARRLTGKQRPPPAYLALADGVAAAREVPREEVPQEAREELHDEGPRARSPADPPHGWLRQIKGALWPWQKS</sequence>
<evidence type="ECO:0000313" key="5">
    <source>
        <dbReference type="Proteomes" id="UP001152797"/>
    </source>
</evidence>
<evidence type="ECO:0000256" key="2">
    <source>
        <dbReference type="SAM" id="Phobius"/>
    </source>
</evidence>
<reference evidence="3" key="1">
    <citation type="submission" date="2022-10" db="EMBL/GenBank/DDBJ databases">
        <authorList>
            <person name="Chen Y."/>
            <person name="Dougan E. K."/>
            <person name="Chan C."/>
            <person name="Rhodes N."/>
            <person name="Thang M."/>
        </authorList>
    </citation>
    <scope>NUCLEOTIDE SEQUENCE</scope>
</reference>
<evidence type="ECO:0000313" key="4">
    <source>
        <dbReference type="EMBL" id="CAL1128788.1"/>
    </source>
</evidence>
<dbReference type="OrthoDB" id="431012at2759"/>
<keyword evidence="2" id="KW-0812">Transmembrane</keyword>
<feature type="region of interest" description="Disordered" evidence="1">
    <location>
        <begin position="889"/>
        <end position="923"/>
    </location>
</feature>
<dbReference type="EMBL" id="CAMXCT020000202">
    <property type="protein sequence ID" value="CAL1128788.1"/>
    <property type="molecule type" value="Genomic_DNA"/>
</dbReference>
<protein>
    <submittedName>
        <fullName evidence="3">Uncharacterized protein</fullName>
    </submittedName>
</protein>
<feature type="region of interest" description="Disordered" evidence="1">
    <location>
        <begin position="814"/>
        <end position="833"/>
    </location>
</feature>
<comment type="caution">
    <text evidence="3">The sequence shown here is derived from an EMBL/GenBank/DDBJ whole genome shotgun (WGS) entry which is preliminary data.</text>
</comment>
<reference evidence="4" key="2">
    <citation type="submission" date="2024-04" db="EMBL/GenBank/DDBJ databases">
        <authorList>
            <person name="Chen Y."/>
            <person name="Shah S."/>
            <person name="Dougan E. K."/>
            <person name="Thang M."/>
            <person name="Chan C."/>
        </authorList>
    </citation>
    <scope>NUCLEOTIDE SEQUENCE [LARGE SCALE GENOMIC DNA]</scope>
</reference>
<dbReference type="Proteomes" id="UP001152797">
    <property type="component" value="Unassembled WGS sequence"/>
</dbReference>
<organism evidence="3">
    <name type="scientific">Cladocopium goreaui</name>
    <dbReference type="NCBI Taxonomy" id="2562237"/>
    <lineage>
        <taxon>Eukaryota</taxon>
        <taxon>Sar</taxon>
        <taxon>Alveolata</taxon>
        <taxon>Dinophyceae</taxon>
        <taxon>Suessiales</taxon>
        <taxon>Symbiodiniaceae</taxon>
        <taxon>Cladocopium</taxon>
    </lineage>
</organism>
<proteinExistence type="predicted"/>